<dbReference type="CDD" id="cd01335">
    <property type="entry name" value="Radical_SAM"/>
    <property type="match status" value="1"/>
</dbReference>
<feature type="domain" description="Radical SAM core" evidence="6">
    <location>
        <begin position="1"/>
        <end position="231"/>
    </location>
</feature>
<accession>A0ABX5LQC1</accession>
<dbReference type="InterPro" id="IPR007197">
    <property type="entry name" value="rSAM"/>
</dbReference>
<evidence type="ECO:0000256" key="3">
    <source>
        <dbReference type="ARBA" id="ARBA00022723"/>
    </source>
</evidence>
<dbReference type="EMBL" id="QGHD01000005">
    <property type="protein sequence ID" value="PWL03498.1"/>
    <property type="molecule type" value="Genomic_DNA"/>
</dbReference>
<protein>
    <submittedName>
        <fullName evidence="7">MoaA/NifB/PqqE/SkfB family radical SAM enzyme</fullName>
    </submittedName>
</protein>
<reference evidence="7 8" key="1">
    <citation type="submission" date="2018-05" db="EMBL/GenBank/DDBJ databases">
        <title>Animal gut microbial communities from fecal samples from Wisconsin, USA.</title>
        <authorList>
            <person name="Neumann A."/>
        </authorList>
    </citation>
    <scope>NUCLEOTIDE SEQUENCE [LARGE SCALE GENOMIC DNA]</scope>
    <source>
        <strain evidence="7 8">UWS4</strain>
    </source>
</reference>
<dbReference type="RefSeq" id="WP_106198026.1">
    <property type="nucleotide sequence ID" value="NZ_JAXEIU010000049.1"/>
</dbReference>
<dbReference type="Pfam" id="PF04055">
    <property type="entry name" value="Radical_SAM"/>
    <property type="match status" value="1"/>
</dbReference>
<dbReference type="PANTHER" id="PTHR11228">
    <property type="entry name" value="RADICAL SAM DOMAIN PROTEIN"/>
    <property type="match status" value="1"/>
</dbReference>
<name>A0ABX5LQC1_9BACT</name>
<evidence type="ECO:0000313" key="7">
    <source>
        <dbReference type="EMBL" id="PWL03498.1"/>
    </source>
</evidence>
<evidence type="ECO:0000259" key="6">
    <source>
        <dbReference type="PROSITE" id="PS51918"/>
    </source>
</evidence>
<keyword evidence="4" id="KW-0408">Iron</keyword>
<dbReference type="InterPro" id="IPR050377">
    <property type="entry name" value="Radical_SAM_PqqE_MftC-like"/>
</dbReference>
<dbReference type="InterPro" id="IPR058240">
    <property type="entry name" value="rSAM_sf"/>
</dbReference>
<keyword evidence="8" id="KW-1185">Reference proteome</keyword>
<dbReference type="SUPFAM" id="SSF102114">
    <property type="entry name" value="Radical SAM enzymes"/>
    <property type="match status" value="1"/>
</dbReference>
<evidence type="ECO:0000256" key="4">
    <source>
        <dbReference type="ARBA" id="ARBA00023004"/>
    </source>
</evidence>
<organism evidence="7 8">
    <name type="scientific">Hallerella porci</name>
    <dbReference type="NCBI Taxonomy" id="1945871"/>
    <lineage>
        <taxon>Bacteria</taxon>
        <taxon>Pseudomonadati</taxon>
        <taxon>Fibrobacterota</taxon>
        <taxon>Fibrobacteria</taxon>
        <taxon>Fibrobacterales</taxon>
        <taxon>Fibrobacteraceae</taxon>
        <taxon>Hallerella</taxon>
    </lineage>
</organism>
<evidence type="ECO:0000256" key="2">
    <source>
        <dbReference type="ARBA" id="ARBA00022691"/>
    </source>
</evidence>
<proteinExistence type="predicted"/>
<comment type="cofactor">
    <cofactor evidence="1">
        <name>[4Fe-4S] cluster</name>
        <dbReference type="ChEBI" id="CHEBI:49883"/>
    </cofactor>
</comment>
<comment type="caution">
    <text evidence="7">The sequence shown here is derived from an EMBL/GenBank/DDBJ whole genome shotgun (WGS) entry which is preliminary data.</text>
</comment>
<evidence type="ECO:0000256" key="1">
    <source>
        <dbReference type="ARBA" id="ARBA00001966"/>
    </source>
</evidence>
<keyword evidence="2" id="KW-0949">S-adenosyl-L-methionine</keyword>
<evidence type="ECO:0000313" key="8">
    <source>
        <dbReference type="Proteomes" id="UP000245523"/>
    </source>
</evidence>
<gene>
    <name evidence="7" type="ORF">B0H50_10540</name>
</gene>
<keyword evidence="5" id="KW-0411">Iron-sulfur</keyword>
<dbReference type="PROSITE" id="PS51918">
    <property type="entry name" value="RADICAL_SAM"/>
    <property type="match status" value="1"/>
</dbReference>
<dbReference type="Proteomes" id="UP000245523">
    <property type="component" value="Unassembled WGS sequence"/>
</dbReference>
<dbReference type="Gene3D" id="3.20.20.70">
    <property type="entry name" value="Aldolase class I"/>
    <property type="match status" value="1"/>
</dbReference>
<dbReference type="PANTHER" id="PTHR11228:SF7">
    <property type="entry name" value="PQQA PEPTIDE CYCLASE"/>
    <property type="match status" value="1"/>
</dbReference>
<keyword evidence="3" id="KW-0479">Metal-binding</keyword>
<dbReference type="SFLD" id="SFLDS00029">
    <property type="entry name" value="Radical_SAM"/>
    <property type="match status" value="1"/>
</dbReference>
<dbReference type="InterPro" id="IPR013785">
    <property type="entry name" value="Aldolase_TIM"/>
</dbReference>
<evidence type="ECO:0000256" key="5">
    <source>
        <dbReference type="ARBA" id="ARBA00023014"/>
    </source>
</evidence>
<sequence>MLWRMTLLTNPDRCNLQCALCFLKQRRHQFGKGEMPWEIAEKAVRKFAVEGIREVIPSTMGEPLLYTHFEKLEALVRELHLKLNVTTNGSFPMKGARAWAQELLPISSDIKVSCWGFSEKVWKNLCVGMDVSQYKKNLREFLQVRNELAEKFEELSKISLQMAVCKTNRDDVERVLEWALELGCNRVKLNRAVFLSQAEELKKREAIPSEEFFDSEKWKNLPLKIEGTFLKPEEKWQQKNCPFLGREIWVLPDGSTEPCPDPENRFGEHLASENRCDNCHLFPKNIQQLNSFLLKKIVKD</sequence>